<gene>
    <name evidence="8" type="ORF">BV898_08543</name>
</gene>
<keyword evidence="4 5" id="KW-0472">Membrane</keyword>
<keyword evidence="9" id="KW-1185">Reference proteome</keyword>
<reference evidence="9" key="1">
    <citation type="submission" date="2017-01" db="EMBL/GenBank/DDBJ databases">
        <title>Comparative genomics of anhydrobiosis in the tardigrade Hypsibius dujardini.</title>
        <authorList>
            <person name="Yoshida Y."/>
            <person name="Koutsovoulos G."/>
            <person name="Laetsch D."/>
            <person name="Stevens L."/>
            <person name="Kumar S."/>
            <person name="Horikawa D."/>
            <person name="Ishino K."/>
            <person name="Komine S."/>
            <person name="Tomita M."/>
            <person name="Blaxter M."/>
            <person name="Arakawa K."/>
        </authorList>
    </citation>
    <scope>NUCLEOTIDE SEQUENCE [LARGE SCALE GENOMIC DNA]</scope>
    <source>
        <strain evidence="9">Z151</strain>
    </source>
</reference>
<feature type="domain" description="Receptor ligand binding region" evidence="7">
    <location>
        <begin position="110"/>
        <end position="386"/>
    </location>
</feature>
<dbReference type="InterPro" id="IPR028082">
    <property type="entry name" value="Peripla_BP_I"/>
</dbReference>
<feature type="signal peptide" evidence="6">
    <location>
        <begin position="1"/>
        <end position="15"/>
    </location>
</feature>
<protein>
    <recommendedName>
        <fullName evidence="7">Receptor ligand binding region domain-containing protein</fullName>
    </recommendedName>
</protein>
<keyword evidence="6" id="KW-0732">Signal</keyword>
<evidence type="ECO:0000256" key="6">
    <source>
        <dbReference type="SAM" id="SignalP"/>
    </source>
</evidence>
<evidence type="ECO:0000256" key="1">
    <source>
        <dbReference type="ARBA" id="ARBA00004370"/>
    </source>
</evidence>
<accession>A0A1W0WQ27</accession>
<keyword evidence="2 5" id="KW-0812">Transmembrane</keyword>
<feature type="transmembrane region" description="Helical" evidence="5">
    <location>
        <begin position="455"/>
        <end position="478"/>
    </location>
</feature>
<evidence type="ECO:0000256" key="4">
    <source>
        <dbReference type="ARBA" id="ARBA00023136"/>
    </source>
</evidence>
<evidence type="ECO:0000313" key="9">
    <source>
        <dbReference type="Proteomes" id="UP000192578"/>
    </source>
</evidence>
<evidence type="ECO:0000313" key="8">
    <source>
        <dbReference type="EMBL" id="OQV17292.1"/>
    </source>
</evidence>
<dbReference type="EMBL" id="MTYJ01000062">
    <property type="protein sequence ID" value="OQV17292.1"/>
    <property type="molecule type" value="Genomic_DNA"/>
</dbReference>
<comment type="caution">
    <text evidence="8">The sequence shown here is derived from an EMBL/GenBank/DDBJ whole genome shotgun (WGS) entry which is preliminary data.</text>
</comment>
<dbReference type="SUPFAM" id="SSF53822">
    <property type="entry name" value="Periplasmic binding protein-like I"/>
    <property type="match status" value="1"/>
</dbReference>
<organism evidence="8 9">
    <name type="scientific">Hypsibius exemplaris</name>
    <name type="common">Freshwater tardigrade</name>
    <dbReference type="NCBI Taxonomy" id="2072580"/>
    <lineage>
        <taxon>Eukaryota</taxon>
        <taxon>Metazoa</taxon>
        <taxon>Ecdysozoa</taxon>
        <taxon>Tardigrada</taxon>
        <taxon>Eutardigrada</taxon>
        <taxon>Parachela</taxon>
        <taxon>Hypsibioidea</taxon>
        <taxon>Hypsibiidae</taxon>
        <taxon>Hypsibius</taxon>
    </lineage>
</organism>
<dbReference type="Proteomes" id="UP000192578">
    <property type="component" value="Unassembled WGS sequence"/>
</dbReference>
<name>A0A1W0WQ27_HYPEX</name>
<keyword evidence="3 5" id="KW-1133">Transmembrane helix</keyword>
<feature type="chain" id="PRO_5012415868" description="Receptor ligand binding region domain-containing protein" evidence="6">
    <location>
        <begin position="16"/>
        <end position="508"/>
    </location>
</feature>
<dbReference type="GO" id="GO:0016020">
    <property type="term" value="C:membrane"/>
    <property type="evidence" value="ECO:0007669"/>
    <property type="project" value="UniProtKB-SubCell"/>
</dbReference>
<sequence>MIWSHCLASLLCLTSKPLDVLIVTPGVTGFSATATITRAGPGFEVAVDNMKAIYKNLVFSHVFLTNLSITSCGAFADNVAHLLSRWFYERGGDRGPTPIYMVTTGCFEYTLLNQFAAAWNMLFITTGSSDPVLRDKSKSPTWVNTNSYPNMFFGHIFYRLFLMQNWTSVYVVLDLDSIPIYQLVFGALDKLVRPRVRAVNIQYSSRKVALDIPALLESFATKSRVMLFLGSASQLRLLLVFIAVVPFPYKAQGIFTWQAFDQNDEIVRAAYRSLLFVTMVDASPSGLHVTKAQLDELKAKWTTAFQTNPFYGNQDLMDEPFIPQLAAANAGIEVLAQVLNESMADADFDPRNGRALARRFFSRTFETSSGRIILDQFGDRTPSVSVSYFNDTTGDFQVYLRSNITNGDYDYGAVGSVSWFNGSQLPPNEPMCGFIGDKVECSALTGTPAKHLNTALAVVVVALLAGSICLGVLIRCIVKGSGNIWWALNGGLLEAAAASQAKLAAVNV</sequence>
<evidence type="ECO:0000256" key="2">
    <source>
        <dbReference type="ARBA" id="ARBA00022692"/>
    </source>
</evidence>
<dbReference type="InterPro" id="IPR001828">
    <property type="entry name" value="ANF_lig-bd_rcpt"/>
</dbReference>
<evidence type="ECO:0000256" key="5">
    <source>
        <dbReference type="SAM" id="Phobius"/>
    </source>
</evidence>
<evidence type="ECO:0000256" key="3">
    <source>
        <dbReference type="ARBA" id="ARBA00022989"/>
    </source>
</evidence>
<dbReference type="OrthoDB" id="6158579at2759"/>
<dbReference type="AlphaFoldDB" id="A0A1W0WQ27"/>
<evidence type="ECO:0000259" key="7">
    <source>
        <dbReference type="Pfam" id="PF01094"/>
    </source>
</evidence>
<proteinExistence type="predicted"/>
<dbReference type="Pfam" id="PF01094">
    <property type="entry name" value="ANF_receptor"/>
    <property type="match status" value="1"/>
</dbReference>
<comment type="subcellular location">
    <subcellularLocation>
        <location evidence="1">Membrane</location>
    </subcellularLocation>
</comment>
<dbReference type="Gene3D" id="3.40.50.2300">
    <property type="match status" value="1"/>
</dbReference>